<comment type="caution">
    <text evidence="9">The sequence shown here is derived from an EMBL/GenBank/DDBJ whole genome shotgun (WGS) entry which is preliminary data.</text>
</comment>
<dbReference type="GO" id="GO:0009279">
    <property type="term" value="C:cell outer membrane"/>
    <property type="evidence" value="ECO:0007669"/>
    <property type="project" value="UniProtKB-SubCell"/>
</dbReference>
<evidence type="ECO:0000313" key="11">
    <source>
        <dbReference type="Proteomes" id="UP000175707"/>
    </source>
</evidence>
<evidence type="ECO:0000313" key="10">
    <source>
        <dbReference type="Proteomes" id="UP000175616"/>
    </source>
</evidence>
<sequence length="248" mass="26100">MLFGSVEYRRILAYGVAAAGVVALSGCAATQVALEHRNLDVQTKMSNTIFLNPVPPSEETVYVQFKNTSDKNLDVAALEQEIDANLTSQGYRIVPYNEAHYLLQINVLSVGKMSQAAAQKSLTDGYGGAAFGALAGGTIGQSYTGAGAGALVGGAIGLIADSMVKNTTYAMITDVQVAERSKAPVSQQTNANLQQGTSTTTTQEVAGTGHWIDYRTRIVSTANQVNLSFKKAVPLLQAQLVHSISGII</sequence>
<evidence type="ECO:0000256" key="1">
    <source>
        <dbReference type="ARBA" id="ARBA00004459"/>
    </source>
</evidence>
<keyword evidence="2" id="KW-0732">Signal</keyword>
<keyword evidence="4" id="KW-0564">Palmitate</keyword>
<dbReference type="RefSeq" id="WP_014003617.1">
    <property type="nucleotide sequence ID" value="NZ_CP026328.2"/>
</dbReference>
<proteinExistence type="predicted"/>
<feature type="transmembrane region" description="Helical" evidence="7">
    <location>
        <begin position="12"/>
        <end position="34"/>
    </location>
</feature>
<evidence type="ECO:0000256" key="4">
    <source>
        <dbReference type="ARBA" id="ARBA00023139"/>
    </source>
</evidence>
<evidence type="ECO:0000313" key="8">
    <source>
        <dbReference type="EMBL" id="OFC30395.1"/>
    </source>
</evidence>
<dbReference type="OMA" id="MFEKTAY"/>
<evidence type="ECO:0000256" key="6">
    <source>
        <dbReference type="PIRNR" id="PIRNR002859"/>
    </source>
</evidence>
<accession>A0A1E7YWM8</accession>
<evidence type="ECO:0000256" key="3">
    <source>
        <dbReference type="ARBA" id="ARBA00023136"/>
    </source>
</evidence>
<evidence type="ECO:0000256" key="2">
    <source>
        <dbReference type="ARBA" id="ARBA00022729"/>
    </source>
</evidence>
<dbReference type="Proteomes" id="UP000175616">
    <property type="component" value="Unassembled WGS sequence"/>
</dbReference>
<evidence type="ECO:0000256" key="5">
    <source>
        <dbReference type="ARBA" id="ARBA00023288"/>
    </source>
</evidence>
<organism evidence="9 11">
    <name type="scientific">Acidithiobacillus caldus</name>
    <dbReference type="NCBI Taxonomy" id="33059"/>
    <lineage>
        <taxon>Bacteria</taxon>
        <taxon>Pseudomonadati</taxon>
        <taxon>Pseudomonadota</taxon>
        <taxon>Acidithiobacillia</taxon>
        <taxon>Acidithiobacillales</taxon>
        <taxon>Acidithiobacillaceae</taxon>
        <taxon>Acidithiobacillus</taxon>
    </lineage>
</organism>
<keyword evidence="7" id="KW-0812">Transmembrane</keyword>
<comment type="subcellular location">
    <subcellularLocation>
        <location evidence="1">Cell outer membrane</location>
        <topology evidence="1">Lipid-anchor</topology>
    </subcellularLocation>
</comment>
<dbReference type="Pfam" id="PF05818">
    <property type="entry name" value="TraT"/>
    <property type="match status" value="1"/>
</dbReference>
<keyword evidence="3 6" id="KW-0472">Membrane</keyword>
<name>A0A1E7YWM8_9PROT</name>
<dbReference type="EMBL" id="LZYH01000463">
    <property type="protein sequence ID" value="OFC60936.1"/>
    <property type="molecule type" value="Genomic_DNA"/>
</dbReference>
<protein>
    <submittedName>
        <fullName evidence="9">Conjugal transfer protein TraT</fullName>
    </submittedName>
</protein>
<keyword evidence="7" id="KW-1133">Transmembrane helix</keyword>
<reference evidence="10 11" key="1">
    <citation type="submission" date="2016-06" db="EMBL/GenBank/DDBJ databases">
        <title>Gene turnover analysis identifies the evolutionary adaptation of the extremophile Acidithiobacillus caldus.</title>
        <authorList>
            <person name="Zhang X."/>
        </authorList>
    </citation>
    <scope>NUCLEOTIDE SEQUENCE [LARGE SCALE GENOMIC DNA]</scope>
    <source>
        <strain evidence="8 10">DX</strain>
        <strain evidence="9 11">S1</strain>
    </source>
</reference>
<evidence type="ECO:0000313" key="9">
    <source>
        <dbReference type="EMBL" id="OFC60936.1"/>
    </source>
</evidence>
<dbReference type="EMBL" id="LZYE01000337">
    <property type="protein sequence ID" value="OFC30395.1"/>
    <property type="molecule type" value="Genomic_DNA"/>
</dbReference>
<dbReference type="GeneID" id="92932773"/>
<dbReference type="PATRIC" id="fig|33059.14.peg.2168"/>
<dbReference type="InterPro" id="IPR008874">
    <property type="entry name" value="TraT_complement-R"/>
</dbReference>
<keyword evidence="6" id="KW-0998">Cell outer membrane</keyword>
<evidence type="ECO:0000256" key="7">
    <source>
        <dbReference type="SAM" id="Phobius"/>
    </source>
</evidence>
<keyword evidence="5" id="KW-0449">Lipoprotein</keyword>
<dbReference type="Proteomes" id="UP000175707">
    <property type="component" value="Unassembled WGS sequence"/>
</dbReference>
<dbReference type="PIRSF" id="PIRSF002859">
    <property type="entry name" value="Lipo_traT"/>
    <property type="match status" value="1"/>
</dbReference>
<dbReference type="AlphaFoldDB" id="A0A1E7YWM8"/>
<gene>
    <name evidence="8" type="ORF">BAE27_11860</name>
    <name evidence="9" type="ORF">BAE30_06605</name>
</gene>